<feature type="domain" description="Haem-binding" evidence="1">
    <location>
        <begin position="13"/>
        <end position="142"/>
    </location>
</feature>
<keyword evidence="4" id="KW-1185">Reference proteome</keyword>
<organism evidence="3 5">
    <name type="scientific">Leptospira perolatii</name>
    <dbReference type="NCBI Taxonomy" id="2023191"/>
    <lineage>
        <taxon>Bacteria</taxon>
        <taxon>Pseudomonadati</taxon>
        <taxon>Spirochaetota</taxon>
        <taxon>Spirochaetia</taxon>
        <taxon>Leptospirales</taxon>
        <taxon>Leptospiraceae</taxon>
        <taxon>Leptospira</taxon>
    </lineage>
</organism>
<reference evidence="4 5" key="1">
    <citation type="submission" date="2017-07" db="EMBL/GenBank/DDBJ databases">
        <title>Leptospira spp. isolated from tropical soils.</title>
        <authorList>
            <person name="Thibeaux R."/>
            <person name="Iraola G."/>
            <person name="Ferres I."/>
            <person name="Bierque E."/>
            <person name="Girault D."/>
            <person name="Soupe-Gilbert M.-E."/>
            <person name="Picardeau M."/>
            <person name="Goarant C."/>
        </authorList>
    </citation>
    <scope>NUCLEOTIDE SEQUENCE [LARGE SCALE GENOMIC DNA]</scope>
    <source>
        <strain evidence="3 5">FH1-B-B1</strain>
        <strain evidence="2 4">FH1-B-C1</strain>
    </source>
</reference>
<sequence length="147" mass="17258">MKRKVAILGVCTIVLIGVLQFVPVEFPSGENAKEIITEETVKKIFRKSCYDCHSDLVRWPWYSKIYPISVYLAQHVRDGKEELNFSSWEDLSQDKRLDKAEDIVEEVEEGKMPPWDYRLLHPDSKLTEEEVVHLKNWLKNYQGTESE</sequence>
<dbReference type="GO" id="GO:0009055">
    <property type="term" value="F:electron transfer activity"/>
    <property type="evidence" value="ECO:0007669"/>
    <property type="project" value="InterPro"/>
</dbReference>
<evidence type="ECO:0000313" key="2">
    <source>
        <dbReference type="EMBL" id="PJZ68199.1"/>
    </source>
</evidence>
<evidence type="ECO:0000313" key="3">
    <source>
        <dbReference type="EMBL" id="PJZ72094.1"/>
    </source>
</evidence>
<dbReference type="GO" id="GO:0020037">
    <property type="term" value="F:heme binding"/>
    <property type="evidence" value="ECO:0007669"/>
    <property type="project" value="InterPro"/>
</dbReference>
<dbReference type="SMART" id="SM01235">
    <property type="entry name" value="Haem_bd"/>
    <property type="match status" value="1"/>
</dbReference>
<dbReference type="Proteomes" id="UP000231990">
    <property type="component" value="Unassembled WGS sequence"/>
</dbReference>
<dbReference type="SUPFAM" id="SSF46626">
    <property type="entry name" value="Cytochrome c"/>
    <property type="match status" value="1"/>
</dbReference>
<evidence type="ECO:0000313" key="4">
    <source>
        <dbReference type="Proteomes" id="UP000231962"/>
    </source>
</evidence>
<dbReference type="RefSeq" id="WP_100715405.1">
    <property type="nucleotide sequence ID" value="NZ_NPDY01000030.1"/>
</dbReference>
<evidence type="ECO:0000259" key="1">
    <source>
        <dbReference type="SMART" id="SM01235"/>
    </source>
</evidence>
<dbReference type="OrthoDB" id="196738at2"/>
<comment type="caution">
    <text evidence="3">The sequence shown here is derived from an EMBL/GenBank/DDBJ whole genome shotgun (WGS) entry which is preliminary data.</text>
</comment>
<accession>A0A2M9ZJD9</accession>
<dbReference type="AlphaFoldDB" id="A0A2M9ZJD9"/>
<name>A0A2M9ZJD9_9LEPT</name>
<dbReference type="Pfam" id="PF14376">
    <property type="entry name" value="Haem_bd"/>
    <property type="match status" value="1"/>
</dbReference>
<evidence type="ECO:0000313" key="5">
    <source>
        <dbReference type="Proteomes" id="UP000231990"/>
    </source>
</evidence>
<dbReference type="EMBL" id="NPDY01000030">
    <property type="protein sequence ID" value="PJZ68199.1"/>
    <property type="molecule type" value="Genomic_DNA"/>
</dbReference>
<gene>
    <name evidence="2" type="ORF">CH360_17550</name>
    <name evidence="3" type="ORF">CH373_15980</name>
</gene>
<protein>
    <submittedName>
        <fullName evidence="3">Heme-binding protein</fullName>
    </submittedName>
</protein>
<dbReference type="Proteomes" id="UP000231962">
    <property type="component" value="Unassembled WGS sequence"/>
</dbReference>
<dbReference type="InterPro" id="IPR036909">
    <property type="entry name" value="Cyt_c-like_dom_sf"/>
</dbReference>
<dbReference type="InterPro" id="IPR025992">
    <property type="entry name" value="Haem-bd"/>
</dbReference>
<proteinExistence type="predicted"/>
<dbReference type="EMBL" id="NPDZ01000013">
    <property type="protein sequence ID" value="PJZ72094.1"/>
    <property type="molecule type" value="Genomic_DNA"/>
</dbReference>